<dbReference type="EMBL" id="GBXM01108470">
    <property type="protein sequence ID" value="JAH00107.1"/>
    <property type="molecule type" value="Transcribed_RNA"/>
</dbReference>
<protein>
    <submittedName>
        <fullName evidence="1">Uncharacterized protein</fullName>
    </submittedName>
</protein>
<dbReference type="AlphaFoldDB" id="A0A0E9P727"/>
<sequence length="32" mass="3691">MYKISKSVNIHTNVCISFYIQTHGCTNLFNTI</sequence>
<accession>A0A0E9P727</accession>
<evidence type="ECO:0000313" key="1">
    <source>
        <dbReference type="EMBL" id="JAH00107.1"/>
    </source>
</evidence>
<name>A0A0E9P727_ANGAN</name>
<reference evidence="1" key="2">
    <citation type="journal article" date="2015" name="Fish Shellfish Immunol.">
        <title>Early steps in the European eel (Anguilla anguilla)-Vibrio vulnificus interaction in the gills: Role of the RtxA13 toxin.</title>
        <authorList>
            <person name="Callol A."/>
            <person name="Pajuelo D."/>
            <person name="Ebbesson L."/>
            <person name="Teles M."/>
            <person name="MacKenzie S."/>
            <person name="Amaro C."/>
        </authorList>
    </citation>
    <scope>NUCLEOTIDE SEQUENCE</scope>
</reference>
<reference evidence="1" key="1">
    <citation type="submission" date="2014-11" db="EMBL/GenBank/DDBJ databases">
        <authorList>
            <person name="Amaro Gonzalez C."/>
        </authorList>
    </citation>
    <scope>NUCLEOTIDE SEQUENCE</scope>
</reference>
<proteinExistence type="predicted"/>
<organism evidence="1">
    <name type="scientific">Anguilla anguilla</name>
    <name type="common">European freshwater eel</name>
    <name type="synonym">Muraena anguilla</name>
    <dbReference type="NCBI Taxonomy" id="7936"/>
    <lineage>
        <taxon>Eukaryota</taxon>
        <taxon>Metazoa</taxon>
        <taxon>Chordata</taxon>
        <taxon>Craniata</taxon>
        <taxon>Vertebrata</taxon>
        <taxon>Euteleostomi</taxon>
        <taxon>Actinopterygii</taxon>
        <taxon>Neopterygii</taxon>
        <taxon>Teleostei</taxon>
        <taxon>Anguilliformes</taxon>
        <taxon>Anguillidae</taxon>
        <taxon>Anguilla</taxon>
    </lineage>
</organism>